<dbReference type="AlphaFoldDB" id="A0A5C7EG18"/>
<reference evidence="3 4" key="1">
    <citation type="submission" date="2019-08" db="EMBL/GenBank/DDBJ databases">
        <title>Pelomicrobium methylotrophicum gen. nov., sp. nov. a moderately thermophilic, facultatively anaerobic, lithoautotrophic and methylotrophic bacterium isolated from a terrestrial mud volcano.</title>
        <authorList>
            <person name="Slobodkina G.B."/>
            <person name="Merkel A.Y."/>
            <person name="Slobodkin A.I."/>
        </authorList>
    </citation>
    <scope>NUCLEOTIDE SEQUENCE [LARGE SCALE GENOMIC DNA]</scope>
    <source>
        <strain evidence="3 4">SM250</strain>
    </source>
</reference>
<comment type="caution">
    <text evidence="3">The sequence shown here is derived from an EMBL/GenBank/DDBJ whole genome shotgun (WGS) entry which is preliminary data.</text>
</comment>
<dbReference type="Pfam" id="PF07331">
    <property type="entry name" value="TctB"/>
    <property type="match status" value="1"/>
</dbReference>
<dbReference type="EMBL" id="VPFL01000042">
    <property type="protein sequence ID" value="TXF09945.1"/>
    <property type="molecule type" value="Genomic_DNA"/>
</dbReference>
<evidence type="ECO:0000256" key="1">
    <source>
        <dbReference type="SAM" id="Phobius"/>
    </source>
</evidence>
<keyword evidence="1" id="KW-1133">Transmembrane helix</keyword>
<evidence type="ECO:0000259" key="2">
    <source>
        <dbReference type="Pfam" id="PF07331"/>
    </source>
</evidence>
<feature type="domain" description="DUF1468" evidence="2">
    <location>
        <begin position="23"/>
        <end position="162"/>
    </location>
</feature>
<protein>
    <submittedName>
        <fullName evidence="3">Tripartite tricarboxylate transporter TctB family protein</fullName>
    </submittedName>
</protein>
<sequence>MEHSEGTQEKAGKSCPVWIVDAVTAAILMLVGAIVMYDSNRIGAAWAPQVGPQAGYFPFYIGLLIFVCSAVTFYQSTFSKNRNRSVFVEWGQFKQVLKVLVPSIVYAVGVGTIGIYVSSALFIGGFMLVLGKYKLLPTLIVSVGVSLVMFWMFEIQFLIPLPKGPLEAWLGY</sequence>
<dbReference type="InParanoid" id="A0A5C7EG18"/>
<keyword evidence="1" id="KW-0472">Membrane</keyword>
<accession>A0A5C7EG18</accession>
<feature type="transmembrane region" description="Helical" evidence="1">
    <location>
        <begin position="104"/>
        <end position="129"/>
    </location>
</feature>
<feature type="transmembrane region" description="Helical" evidence="1">
    <location>
        <begin position="57"/>
        <end position="74"/>
    </location>
</feature>
<evidence type="ECO:0000313" key="3">
    <source>
        <dbReference type="EMBL" id="TXF09945.1"/>
    </source>
</evidence>
<evidence type="ECO:0000313" key="4">
    <source>
        <dbReference type="Proteomes" id="UP000321201"/>
    </source>
</evidence>
<organism evidence="3 4">
    <name type="scientific">Pelomicrobium methylotrophicum</name>
    <dbReference type="NCBI Taxonomy" id="2602750"/>
    <lineage>
        <taxon>Bacteria</taxon>
        <taxon>Pseudomonadati</taxon>
        <taxon>Pseudomonadota</taxon>
        <taxon>Hydrogenophilia</taxon>
        <taxon>Hydrogenophilia incertae sedis</taxon>
        <taxon>Pelomicrobium</taxon>
    </lineage>
</organism>
<dbReference type="InterPro" id="IPR009936">
    <property type="entry name" value="DUF1468"/>
</dbReference>
<feature type="transmembrane region" description="Helical" evidence="1">
    <location>
        <begin position="135"/>
        <end position="153"/>
    </location>
</feature>
<dbReference type="Proteomes" id="UP000321201">
    <property type="component" value="Unassembled WGS sequence"/>
</dbReference>
<name>A0A5C7EG18_9PROT</name>
<keyword evidence="1" id="KW-0812">Transmembrane</keyword>
<proteinExistence type="predicted"/>
<gene>
    <name evidence="3" type="ORF">FR698_16260</name>
</gene>
<dbReference type="RefSeq" id="WP_147801239.1">
    <property type="nucleotide sequence ID" value="NZ_VPFL01000042.1"/>
</dbReference>
<dbReference type="OrthoDB" id="6183775at2"/>
<feature type="transmembrane region" description="Helical" evidence="1">
    <location>
        <begin position="17"/>
        <end position="37"/>
    </location>
</feature>
<keyword evidence="4" id="KW-1185">Reference proteome</keyword>